<name>A0AAP0L574_9MAGN</name>
<dbReference type="PANTHER" id="PTHR48258:SF15">
    <property type="entry name" value="OS02G0543900 PROTEIN"/>
    <property type="match status" value="1"/>
</dbReference>
<evidence type="ECO:0000259" key="1">
    <source>
        <dbReference type="Pfam" id="PF13952"/>
    </source>
</evidence>
<feature type="domain" description="DUF4216" evidence="1">
    <location>
        <begin position="67"/>
        <end position="141"/>
    </location>
</feature>
<sequence>MTKSNASKELIYIAKSPNNIAKRFSGFIINGFRFHTKSRERFRKTQNSGVVVVVDEVPYYGVLTDIIEIDYYRLFKVVMFKCDWVDIKSPKGLRKDANGCTLVNFSKLIHTGMSLQDDPFVFSSQAKQVFYVQDPKLNEWYQVIHKKPRDLYDMGVNSHFEDDDDTYTQCMPHNTVASDVERNNWVREDIDE</sequence>
<reference evidence="2 3" key="1">
    <citation type="submission" date="2024-01" db="EMBL/GenBank/DDBJ databases">
        <title>Genome assemblies of Stephania.</title>
        <authorList>
            <person name="Yang L."/>
        </authorList>
    </citation>
    <scope>NUCLEOTIDE SEQUENCE [LARGE SCALE GENOMIC DNA]</scope>
    <source>
        <strain evidence="2">YNDBR</strain>
        <tissue evidence="2">Leaf</tissue>
    </source>
</reference>
<keyword evidence="3" id="KW-1185">Reference proteome</keyword>
<accession>A0AAP0L574</accession>
<protein>
    <recommendedName>
        <fullName evidence="1">DUF4216 domain-containing protein</fullName>
    </recommendedName>
</protein>
<evidence type="ECO:0000313" key="2">
    <source>
        <dbReference type="EMBL" id="KAK9162599.1"/>
    </source>
</evidence>
<dbReference type="InterPro" id="IPR025312">
    <property type="entry name" value="DUF4216"/>
</dbReference>
<dbReference type="PANTHER" id="PTHR48258">
    <property type="entry name" value="DUF4218 DOMAIN-CONTAINING PROTEIN-RELATED"/>
    <property type="match status" value="1"/>
</dbReference>
<organism evidence="2 3">
    <name type="scientific">Stephania yunnanensis</name>
    <dbReference type="NCBI Taxonomy" id="152371"/>
    <lineage>
        <taxon>Eukaryota</taxon>
        <taxon>Viridiplantae</taxon>
        <taxon>Streptophyta</taxon>
        <taxon>Embryophyta</taxon>
        <taxon>Tracheophyta</taxon>
        <taxon>Spermatophyta</taxon>
        <taxon>Magnoliopsida</taxon>
        <taxon>Ranunculales</taxon>
        <taxon>Menispermaceae</taxon>
        <taxon>Menispermoideae</taxon>
        <taxon>Cissampelideae</taxon>
        <taxon>Stephania</taxon>
    </lineage>
</organism>
<evidence type="ECO:0000313" key="3">
    <source>
        <dbReference type="Proteomes" id="UP001420932"/>
    </source>
</evidence>
<dbReference type="Proteomes" id="UP001420932">
    <property type="component" value="Unassembled WGS sequence"/>
</dbReference>
<comment type="caution">
    <text evidence="2">The sequence shown here is derived from an EMBL/GenBank/DDBJ whole genome shotgun (WGS) entry which is preliminary data.</text>
</comment>
<gene>
    <name evidence="2" type="ORF">Syun_003501</name>
</gene>
<dbReference type="EMBL" id="JBBNAF010000002">
    <property type="protein sequence ID" value="KAK9162599.1"/>
    <property type="molecule type" value="Genomic_DNA"/>
</dbReference>
<proteinExistence type="predicted"/>
<dbReference type="Pfam" id="PF13952">
    <property type="entry name" value="DUF4216"/>
    <property type="match status" value="1"/>
</dbReference>
<dbReference type="AlphaFoldDB" id="A0AAP0L574"/>